<feature type="region of interest" description="Disordered" evidence="7">
    <location>
        <begin position="262"/>
        <end position="314"/>
    </location>
</feature>
<feature type="region of interest" description="Disordered" evidence="7">
    <location>
        <begin position="864"/>
        <end position="930"/>
    </location>
</feature>
<feature type="region of interest" description="Disordered" evidence="7">
    <location>
        <begin position="425"/>
        <end position="448"/>
    </location>
</feature>
<dbReference type="Gene3D" id="1.10.510.10">
    <property type="entry name" value="Transferase(Phosphotransferase) domain 1"/>
    <property type="match status" value="1"/>
</dbReference>
<keyword evidence="10" id="KW-1185">Reference proteome</keyword>
<evidence type="ECO:0000256" key="4">
    <source>
        <dbReference type="ARBA" id="ARBA00022777"/>
    </source>
</evidence>
<dbReference type="KEGG" id="lpan:LPMP_271400"/>
<feature type="compositionally biased region" description="Basic residues" evidence="7">
    <location>
        <begin position="1427"/>
        <end position="1437"/>
    </location>
</feature>
<evidence type="ECO:0000259" key="8">
    <source>
        <dbReference type="PROSITE" id="PS50011"/>
    </source>
</evidence>
<feature type="compositionally biased region" description="Low complexity" evidence="7">
    <location>
        <begin position="869"/>
        <end position="880"/>
    </location>
</feature>
<feature type="compositionally biased region" description="Low complexity" evidence="7">
    <location>
        <begin position="919"/>
        <end position="930"/>
    </location>
</feature>
<dbReference type="OrthoDB" id="275301at2759"/>
<keyword evidence="2 9" id="KW-0808">Transferase</keyword>
<feature type="region of interest" description="Disordered" evidence="7">
    <location>
        <begin position="1387"/>
        <end position="1456"/>
    </location>
</feature>
<evidence type="ECO:0000256" key="6">
    <source>
        <dbReference type="PROSITE-ProRule" id="PRU10141"/>
    </source>
</evidence>
<dbReference type="Pfam" id="PF00069">
    <property type="entry name" value="Pkinase"/>
    <property type="match status" value="1"/>
</dbReference>
<feature type="compositionally biased region" description="Polar residues" evidence="7">
    <location>
        <begin position="1142"/>
        <end position="1184"/>
    </location>
</feature>
<sequence length="1491" mass="157264">MNSSPASTHTSAFPDADTTSIALSSAEFLECPRCHRHCKSRTWFLKHLEACSKSASSSSTRGNTVSGEGSTGTPRAVAFTTKSNHHYRHLSRSSATEDDTPLLLESMASTTTSSSTSHSHQQSHKPSRLTHVAGSDGREAGLSNSIDAGPSANAGFSRSSVVALGGYRDGRSESNHTPTATSQASPHWFIDDLLVTRSTTGVGAGGGIISNGMSRPTSPSQGSPIYVASPCGLRAGGSCSESGSAHVSAAFGSASAPAAAQASSSSYMRHRDEGQPHRQPARQESFRLQSDFTWTQYTPSASEEEKDDDALGEHDGSVLDYSIRRLSRNTGAEQLMGPGYADRAPDQWVHERLLSGGSNTYRTNSPGAVIDVSRHAATDMLHDATRPLQGEQQVPRIFSGSIAELSPLARNVSGVADGCQSVGSGTNSARFHRSAHSSASPVSHSRTSSCTSPVFSQAIGSLSFLRINVSPTSATPIGSSANQLNGLNASFSGGSGRTPRQGDRCSTVTPRTISFQRGRAVGSGGFGTVYQAILSDGSLAAVKELKLENANLKAIDREVRAMSSIPPHPNCVRYLGSRYSAHHYYIIMEYISGGSINSLRKSVGRFRESVFQRYAYMVLLGLSHLHANGIVHRDIKGANVLLDESGCAKIVDFGCSGNLNQATTTLGCGGTPLWMAPEVCRGEPATEKSDIWAYGCLCLEMTNDTGVPWNFLPGMTLQGVVYALACAKSPPPIPTDLSSEAQDFLRCCLRVDPEERATVAELLQHPFFDVDLMENSEEDELLSSCEVSARQSAVKRVVQQVNRSSALDAAAHVHEQQQYRNNDGEVGGSAGDAQGSPLLQGFAGVSLSSRGIYSGGCGPILEPDAGALSRSSNSHSKSPSGPQLDHYTRSVNIGFSLQPVDDDDDDTGDGAGELEDNAGPSPSLCGGPPSAIAETAVSANRCRTSFSYAGVEEDENEYKQMITEIITQAREAYTDEERRMTERQRRLNLMCRSSDEDTSITASASSGSDTNNSDVGNGSDSRSSAEENEMSQHGDIESDLSTLSSSDEDDGLNSHSVGGPRRHSLGATWRAQFTHPSAASEKAGEPQGAASTALQQEPVSVARGEDSMAPLVSASSSCRGRLPRPGTNSSATLAATSPTSARVDSTDTSISPYGAISSSTPGLEVSPQSQLSPHSAPTHPSLTSPYPPRKQQPRPSPLSPPMHLGEVMKRDFSRTASRSRISTPFSKSPSDSVVVTAAGGVASSPHETGGPAGLPTAVWQPVGTSPSSPHIFVGAENPLPLPSAPAAQHGTVGGPVLSDRSSSTRNLPLQPPLAVGGPHRQTTPPQPAPTTAPPSAHPDFAASSTEWYFGSSGRIDANSATWKTGASDHLSRELSMAQKEMQEMLDWGTSSDRRHALSSSSPDIGRRSSKASSTTVPSAVRGDNGHRSRCCFRHLRRSHGENADPESTPVTPDLSRHVSTGLSAMETVPAVQQPAKRKLCGLGIFRSMRSK</sequence>
<feature type="compositionally biased region" description="Pro residues" evidence="7">
    <location>
        <begin position="1324"/>
        <end position="1336"/>
    </location>
</feature>
<evidence type="ECO:0000313" key="10">
    <source>
        <dbReference type="Proteomes" id="UP000063063"/>
    </source>
</evidence>
<reference evidence="9 10" key="1">
    <citation type="journal article" date="2015" name="Sci. Rep.">
        <title>The genome of Leishmania panamensis: insights into genomics of the L. (Viannia) subgenus.</title>
        <authorList>
            <person name="Llanes A."/>
            <person name="Restrepo C.M."/>
            <person name="Vecchio G.D."/>
            <person name="Anguizola F.J."/>
            <person name="Lleonart R."/>
        </authorList>
    </citation>
    <scope>NUCLEOTIDE SEQUENCE [LARGE SCALE GENOMIC DNA]</scope>
    <source>
        <strain evidence="9 10">MHOM/PA/94/PSC-1</strain>
    </source>
</reference>
<feature type="compositionally biased region" description="Low complexity" evidence="7">
    <location>
        <begin position="1127"/>
        <end position="1141"/>
    </location>
</feature>
<feature type="region of interest" description="Disordered" evidence="7">
    <location>
        <begin position="1102"/>
        <end position="1232"/>
    </location>
</feature>
<dbReference type="GeneID" id="22576318"/>
<feature type="region of interest" description="Disordered" evidence="7">
    <location>
        <begin position="108"/>
        <end position="155"/>
    </location>
</feature>
<dbReference type="PANTHER" id="PTHR11584:SF369">
    <property type="entry name" value="MITOGEN-ACTIVATED PROTEIN KINASE KINASE KINASE 19-RELATED"/>
    <property type="match status" value="1"/>
</dbReference>
<keyword evidence="1" id="KW-0723">Serine/threonine-protein kinase</keyword>
<dbReference type="InterPro" id="IPR011009">
    <property type="entry name" value="Kinase-like_dom_sf"/>
</dbReference>
<evidence type="ECO:0000256" key="2">
    <source>
        <dbReference type="ARBA" id="ARBA00022679"/>
    </source>
</evidence>
<dbReference type="CDD" id="cd06606">
    <property type="entry name" value="STKc_MAPKKK"/>
    <property type="match status" value="1"/>
</dbReference>
<feature type="region of interest" description="Disordered" evidence="7">
    <location>
        <begin position="55"/>
        <end position="76"/>
    </location>
</feature>
<dbReference type="InterPro" id="IPR000719">
    <property type="entry name" value="Prot_kinase_dom"/>
</dbReference>
<proteinExistence type="predicted"/>
<protein>
    <submittedName>
        <fullName evidence="9">Protein kinase, putative</fullName>
        <ecNumber evidence="9">2.7.11.1</ecNumber>
    </submittedName>
</protein>
<dbReference type="GO" id="GO:0004674">
    <property type="term" value="F:protein serine/threonine kinase activity"/>
    <property type="evidence" value="ECO:0007669"/>
    <property type="project" value="UniProtKB-KW"/>
</dbReference>
<feature type="compositionally biased region" description="Acidic residues" evidence="7">
    <location>
        <begin position="900"/>
        <end position="916"/>
    </location>
</feature>
<feature type="domain" description="Protein kinase" evidence="8">
    <location>
        <begin position="515"/>
        <end position="768"/>
    </location>
</feature>
<feature type="binding site" evidence="6">
    <location>
        <position position="543"/>
    </location>
    <ligand>
        <name>ATP</name>
        <dbReference type="ChEBI" id="CHEBI:30616"/>
    </ligand>
</feature>
<dbReference type="InterPro" id="IPR017441">
    <property type="entry name" value="Protein_kinase_ATP_BS"/>
</dbReference>
<feature type="region of interest" description="Disordered" evidence="7">
    <location>
        <begin position="1076"/>
        <end position="1095"/>
    </location>
</feature>
<name>A0A088RUD5_LEIPA</name>
<keyword evidence="3 6" id="KW-0547">Nucleotide-binding</keyword>
<organism evidence="9 10">
    <name type="scientific">Leishmania panamensis</name>
    <dbReference type="NCBI Taxonomy" id="5679"/>
    <lineage>
        <taxon>Eukaryota</taxon>
        <taxon>Discoba</taxon>
        <taxon>Euglenozoa</taxon>
        <taxon>Kinetoplastea</taxon>
        <taxon>Metakinetoplastina</taxon>
        <taxon>Trypanosomatida</taxon>
        <taxon>Trypanosomatidae</taxon>
        <taxon>Leishmaniinae</taxon>
        <taxon>Leishmania</taxon>
        <taxon>Leishmania guyanensis species complex</taxon>
    </lineage>
</organism>
<feature type="compositionally biased region" description="Polar residues" evidence="7">
    <location>
        <begin position="60"/>
        <end position="73"/>
    </location>
</feature>
<dbReference type="SMART" id="SM00220">
    <property type="entry name" value="S_TKc"/>
    <property type="match status" value="1"/>
</dbReference>
<feature type="region of interest" description="Disordered" evidence="7">
    <location>
        <begin position="985"/>
        <end position="1063"/>
    </location>
</feature>
<dbReference type="PROSITE" id="PS50011">
    <property type="entry name" value="PROTEIN_KINASE_DOM"/>
    <property type="match status" value="1"/>
</dbReference>
<evidence type="ECO:0000256" key="3">
    <source>
        <dbReference type="ARBA" id="ARBA00022741"/>
    </source>
</evidence>
<feature type="compositionally biased region" description="Polar residues" evidence="7">
    <location>
        <begin position="999"/>
        <end position="1022"/>
    </location>
</feature>
<gene>
    <name evidence="9" type="ORF">LPMP_271400</name>
</gene>
<dbReference type="Proteomes" id="UP000063063">
    <property type="component" value="Chromosome 27"/>
</dbReference>
<dbReference type="eggNOG" id="KOG0198">
    <property type="taxonomic scope" value="Eukaryota"/>
</dbReference>
<feature type="compositionally biased region" description="Low complexity" evidence="7">
    <location>
        <begin position="109"/>
        <end position="120"/>
    </location>
</feature>
<keyword evidence="4 9" id="KW-0418">Kinase</keyword>
<feature type="compositionally biased region" description="Polar residues" evidence="7">
    <location>
        <begin position="286"/>
        <end position="301"/>
    </location>
</feature>
<keyword evidence="5 6" id="KW-0067">ATP-binding</keyword>
<dbReference type="EMBL" id="CP009396">
    <property type="protein sequence ID" value="AIN99520.1"/>
    <property type="molecule type" value="Genomic_DNA"/>
</dbReference>
<dbReference type="GO" id="GO:0005524">
    <property type="term" value="F:ATP binding"/>
    <property type="evidence" value="ECO:0007669"/>
    <property type="project" value="UniProtKB-UniRule"/>
</dbReference>
<dbReference type="SUPFAM" id="SSF56112">
    <property type="entry name" value="Protein kinase-like (PK-like)"/>
    <property type="match status" value="1"/>
</dbReference>
<evidence type="ECO:0000313" key="9">
    <source>
        <dbReference type="EMBL" id="AIN99520.1"/>
    </source>
</evidence>
<evidence type="ECO:0000256" key="5">
    <source>
        <dbReference type="ARBA" id="ARBA00022840"/>
    </source>
</evidence>
<feature type="compositionally biased region" description="Low complexity" evidence="7">
    <location>
        <begin position="436"/>
        <end position="448"/>
    </location>
</feature>
<dbReference type="InterPro" id="IPR008271">
    <property type="entry name" value="Ser/Thr_kinase_AS"/>
</dbReference>
<dbReference type="EC" id="2.7.11.1" evidence="9"/>
<dbReference type="VEuPathDB" id="TriTrypDB:LPMP_271400"/>
<dbReference type="FunFam" id="1.10.510.10:FF:001263">
    <property type="entry name" value="Protein kinase, putative"/>
    <property type="match status" value="1"/>
</dbReference>
<dbReference type="PANTHER" id="PTHR11584">
    <property type="entry name" value="SERINE/THREONINE PROTEIN KINASE"/>
    <property type="match status" value="1"/>
</dbReference>
<feature type="region of interest" description="Disordered" evidence="7">
    <location>
        <begin position="1277"/>
        <end position="1342"/>
    </location>
</feature>
<evidence type="ECO:0000256" key="1">
    <source>
        <dbReference type="ARBA" id="ARBA00022527"/>
    </source>
</evidence>
<dbReference type="RefSeq" id="XP_010700227.1">
    <property type="nucleotide sequence ID" value="XM_010701925.1"/>
</dbReference>
<feature type="compositionally biased region" description="Pro residues" evidence="7">
    <location>
        <begin position="1185"/>
        <end position="1200"/>
    </location>
</feature>
<dbReference type="PROSITE" id="PS00108">
    <property type="entry name" value="PROTEIN_KINASE_ST"/>
    <property type="match status" value="1"/>
</dbReference>
<dbReference type="PROSITE" id="PS00107">
    <property type="entry name" value="PROTEIN_KINASE_ATP"/>
    <property type="match status" value="1"/>
</dbReference>
<evidence type="ECO:0000256" key="7">
    <source>
        <dbReference type="SAM" id="MobiDB-lite"/>
    </source>
</evidence>
<accession>A0A088RUD5</accession>
<feature type="region of interest" description="Disordered" evidence="7">
    <location>
        <begin position="82"/>
        <end position="101"/>
    </location>
</feature>
<dbReference type="VEuPathDB" id="TriTrypDB:LPAL13_270021000"/>
<feature type="compositionally biased region" description="Polar residues" evidence="7">
    <location>
        <begin position="1214"/>
        <end position="1229"/>
    </location>
</feature>